<dbReference type="SUPFAM" id="SSF88659">
    <property type="entry name" value="Sigma3 and sigma4 domains of RNA polymerase sigma factors"/>
    <property type="match status" value="1"/>
</dbReference>
<comment type="caution">
    <text evidence="7">The sequence shown here is derived from an EMBL/GenBank/DDBJ whole genome shotgun (WGS) entry which is preliminary data.</text>
</comment>
<evidence type="ECO:0000256" key="4">
    <source>
        <dbReference type="ARBA" id="ARBA00023163"/>
    </source>
</evidence>
<evidence type="ECO:0000256" key="1">
    <source>
        <dbReference type="ARBA" id="ARBA00010641"/>
    </source>
</evidence>
<reference evidence="8" key="1">
    <citation type="journal article" date="2019" name="Int. J. Syst. Evol. Microbiol.">
        <title>The Global Catalogue of Microorganisms (GCM) 10K type strain sequencing project: providing services to taxonomists for standard genome sequencing and annotation.</title>
        <authorList>
            <consortium name="The Broad Institute Genomics Platform"/>
            <consortium name="The Broad Institute Genome Sequencing Center for Infectious Disease"/>
            <person name="Wu L."/>
            <person name="Ma J."/>
        </authorList>
    </citation>
    <scope>NUCLEOTIDE SEQUENCE [LARGE SCALE GENOMIC DNA]</scope>
    <source>
        <strain evidence="8">JCM 17664</strain>
    </source>
</reference>
<dbReference type="InterPro" id="IPR013324">
    <property type="entry name" value="RNA_pol_sigma_r3/r4-like"/>
</dbReference>
<dbReference type="Pfam" id="PF08281">
    <property type="entry name" value="Sigma70_r4_2"/>
    <property type="match status" value="1"/>
</dbReference>
<gene>
    <name evidence="7" type="ORF">GCM10023143_14350</name>
</gene>
<dbReference type="Gene3D" id="1.10.1740.10">
    <property type="match status" value="1"/>
</dbReference>
<dbReference type="InterPro" id="IPR007627">
    <property type="entry name" value="RNA_pol_sigma70_r2"/>
</dbReference>
<feature type="domain" description="RNA polymerase sigma-70 region 2" evidence="5">
    <location>
        <begin position="28"/>
        <end position="93"/>
    </location>
</feature>
<evidence type="ECO:0000259" key="6">
    <source>
        <dbReference type="Pfam" id="PF08281"/>
    </source>
</evidence>
<keyword evidence="3" id="KW-0731">Sigma factor</keyword>
<keyword evidence="8" id="KW-1185">Reference proteome</keyword>
<evidence type="ECO:0000259" key="5">
    <source>
        <dbReference type="Pfam" id="PF04542"/>
    </source>
</evidence>
<organism evidence="7 8">
    <name type="scientific">Compostibacter hankyongensis</name>
    <dbReference type="NCBI Taxonomy" id="1007089"/>
    <lineage>
        <taxon>Bacteria</taxon>
        <taxon>Pseudomonadati</taxon>
        <taxon>Bacteroidota</taxon>
        <taxon>Chitinophagia</taxon>
        <taxon>Chitinophagales</taxon>
        <taxon>Chitinophagaceae</taxon>
        <taxon>Compostibacter</taxon>
    </lineage>
</organism>
<evidence type="ECO:0000313" key="8">
    <source>
        <dbReference type="Proteomes" id="UP001501207"/>
    </source>
</evidence>
<protein>
    <submittedName>
        <fullName evidence="7">Sigma-70 family RNA polymerase sigma factor</fullName>
    </submittedName>
</protein>
<dbReference type="NCBIfam" id="TIGR02937">
    <property type="entry name" value="sigma70-ECF"/>
    <property type="match status" value="1"/>
</dbReference>
<dbReference type="InterPro" id="IPR039425">
    <property type="entry name" value="RNA_pol_sigma-70-like"/>
</dbReference>
<dbReference type="Gene3D" id="1.10.10.10">
    <property type="entry name" value="Winged helix-like DNA-binding domain superfamily/Winged helix DNA-binding domain"/>
    <property type="match status" value="1"/>
</dbReference>
<dbReference type="InterPro" id="IPR036388">
    <property type="entry name" value="WH-like_DNA-bd_sf"/>
</dbReference>
<keyword evidence="2" id="KW-0805">Transcription regulation</keyword>
<dbReference type="SUPFAM" id="SSF88946">
    <property type="entry name" value="Sigma2 domain of RNA polymerase sigma factors"/>
    <property type="match status" value="1"/>
</dbReference>
<comment type="similarity">
    <text evidence="1">Belongs to the sigma-70 factor family. ECF subfamily.</text>
</comment>
<evidence type="ECO:0000313" key="7">
    <source>
        <dbReference type="EMBL" id="GAA4307609.1"/>
    </source>
</evidence>
<dbReference type="RefSeq" id="WP_344977710.1">
    <property type="nucleotide sequence ID" value="NZ_BAABFN010000002.1"/>
</dbReference>
<dbReference type="EMBL" id="BAABFN010000002">
    <property type="protein sequence ID" value="GAA4307609.1"/>
    <property type="molecule type" value="Genomic_DNA"/>
</dbReference>
<keyword evidence="4" id="KW-0804">Transcription</keyword>
<dbReference type="CDD" id="cd06171">
    <property type="entry name" value="Sigma70_r4"/>
    <property type="match status" value="1"/>
</dbReference>
<name>A0ABP8FN63_9BACT</name>
<dbReference type="PANTHER" id="PTHR43133:SF46">
    <property type="entry name" value="RNA POLYMERASE SIGMA-70 FACTOR ECF SUBFAMILY"/>
    <property type="match status" value="1"/>
</dbReference>
<dbReference type="Pfam" id="PF04542">
    <property type="entry name" value="Sigma70_r2"/>
    <property type="match status" value="1"/>
</dbReference>
<evidence type="ECO:0000256" key="2">
    <source>
        <dbReference type="ARBA" id="ARBA00023015"/>
    </source>
</evidence>
<accession>A0ABP8FN63</accession>
<dbReference type="InterPro" id="IPR013325">
    <property type="entry name" value="RNA_pol_sigma_r2"/>
</dbReference>
<evidence type="ECO:0000256" key="3">
    <source>
        <dbReference type="ARBA" id="ARBA00023082"/>
    </source>
</evidence>
<sequence length="204" mass="23763">MERPIAQVEDIELWKSFKSGSEAAYRRLYEQYAPVLYSYGCKVCNDEPLVKDCLQDLFFNVWRTRDNLSYTTSIKYYLFRALRREIIRKLSRRLEIAHRMAGAGLEMAERSAEEILIANEDVYIRDQTLKQALSRLSVRQREAIYLRFYENAPFEDIAAIMNITPRAAYKLIYRAIEALQKTYVPARGMSAELLGLLLILAITA</sequence>
<dbReference type="InterPro" id="IPR013249">
    <property type="entry name" value="RNA_pol_sigma70_r4_t2"/>
</dbReference>
<dbReference type="PANTHER" id="PTHR43133">
    <property type="entry name" value="RNA POLYMERASE ECF-TYPE SIGMA FACTO"/>
    <property type="match status" value="1"/>
</dbReference>
<proteinExistence type="inferred from homology"/>
<dbReference type="InterPro" id="IPR014284">
    <property type="entry name" value="RNA_pol_sigma-70_dom"/>
</dbReference>
<feature type="domain" description="RNA polymerase sigma factor 70 region 4 type 2" evidence="6">
    <location>
        <begin position="128"/>
        <end position="179"/>
    </location>
</feature>
<dbReference type="Proteomes" id="UP001501207">
    <property type="component" value="Unassembled WGS sequence"/>
</dbReference>